<gene>
    <name evidence="1" type="ORF">AHOG_12980</name>
</gene>
<dbReference type="KEGG" id="ahg:AHOG_12980"/>
<name>A0A221W3K7_9PSEU</name>
<dbReference type="Proteomes" id="UP000204221">
    <property type="component" value="Chromosome"/>
</dbReference>
<organism evidence="1 2">
    <name type="scientific">Actinoalloteichus hoggarensis</name>
    <dbReference type="NCBI Taxonomy" id="1470176"/>
    <lineage>
        <taxon>Bacteria</taxon>
        <taxon>Bacillati</taxon>
        <taxon>Actinomycetota</taxon>
        <taxon>Actinomycetes</taxon>
        <taxon>Pseudonocardiales</taxon>
        <taxon>Pseudonocardiaceae</taxon>
        <taxon>Actinoalloteichus</taxon>
    </lineage>
</organism>
<protein>
    <submittedName>
        <fullName evidence="1">CRISPR-associated protein (Cas_Csd1)</fullName>
    </submittedName>
</protein>
<keyword evidence="2" id="KW-1185">Reference proteome</keyword>
<evidence type="ECO:0000313" key="2">
    <source>
        <dbReference type="Proteomes" id="UP000204221"/>
    </source>
</evidence>
<dbReference type="EMBL" id="CP022521">
    <property type="protein sequence ID" value="ASO20239.1"/>
    <property type="molecule type" value="Genomic_DNA"/>
</dbReference>
<dbReference type="Pfam" id="PF09709">
    <property type="entry name" value="Cas_Csd1"/>
    <property type="match status" value="1"/>
</dbReference>
<proteinExistence type="predicted"/>
<dbReference type="RefSeq" id="WP_157736798.1">
    <property type="nucleotide sequence ID" value="NZ_CP022521.1"/>
</dbReference>
<dbReference type="AlphaFoldDB" id="A0A221W3K7"/>
<accession>A0A221W3K7</accession>
<dbReference type="OrthoDB" id="9778918at2"/>
<evidence type="ECO:0000313" key="1">
    <source>
        <dbReference type="EMBL" id="ASO20239.1"/>
    </source>
</evidence>
<dbReference type="InterPro" id="IPR010144">
    <property type="entry name" value="CRISPR-assoc_prot_Csd1-typ"/>
</dbReference>
<sequence>MLLHHFAHQGTDRVGDGPRNYVERSVHWQLDLDGAGSVLGLTPLHGLKGRLGVPLLIPDPDRTSGVAAALGTDLAEYVLGWQRVDRKTRERVPNPHTPRRQQAFRQLIDEWTAQIDPDHDPVPHAVAAFYRSGLIVDQPLDGDGAHYVVRSWAPCWRRAAVIPKTSARCSEALRREWRGIDRSPRPSSAR</sequence>
<reference evidence="1 2" key="1">
    <citation type="submission" date="2017-07" db="EMBL/GenBank/DDBJ databases">
        <title>Complete genome sequence of Actinoalloteichus hoggarensis DSM 45943, type strain of Actinoalloteichus hoggarensis.</title>
        <authorList>
            <person name="Ruckert C."/>
            <person name="Nouioui I."/>
            <person name="Willmese J."/>
            <person name="van Wezel G."/>
            <person name="Klenk H.-P."/>
            <person name="Kalinowski J."/>
            <person name="Zotchev S.B."/>
        </authorList>
    </citation>
    <scope>NUCLEOTIDE SEQUENCE [LARGE SCALE GENOMIC DNA]</scope>
    <source>
        <strain evidence="1 2">DSM 45943</strain>
    </source>
</reference>